<feature type="region of interest" description="Disordered" evidence="1">
    <location>
        <begin position="1"/>
        <end position="24"/>
    </location>
</feature>
<dbReference type="STRING" id="1230383.A0A1M8A291"/>
<evidence type="ECO:0000313" key="4">
    <source>
        <dbReference type="Proteomes" id="UP000186303"/>
    </source>
</evidence>
<reference evidence="4" key="1">
    <citation type="journal article" date="2017" name="Nucleic Acids Res.">
        <title>Proteogenomics produces comprehensive and highly accurate protein-coding gene annotation in a complete genome assembly of Malassezia sympodialis.</title>
        <authorList>
            <person name="Zhu Y."/>
            <person name="Engstroem P.G."/>
            <person name="Tellgren-Roth C."/>
            <person name="Baudo C.D."/>
            <person name="Kennell J.C."/>
            <person name="Sun S."/>
            <person name="Billmyre R.B."/>
            <person name="Schroeder M.S."/>
            <person name="Andersson A."/>
            <person name="Holm T."/>
            <person name="Sigurgeirsson B."/>
            <person name="Wu G."/>
            <person name="Sankaranarayanan S.R."/>
            <person name="Siddharthan R."/>
            <person name="Sanyal K."/>
            <person name="Lundeberg J."/>
            <person name="Nystedt B."/>
            <person name="Boekhout T."/>
            <person name="Dawson T.L. Jr."/>
            <person name="Heitman J."/>
            <person name="Scheynius A."/>
            <person name="Lehtioe J."/>
        </authorList>
    </citation>
    <scope>NUCLEOTIDE SEQUENCE [LARGE SCALE GENOMIC DNA]</scope>
    <source>
        <strain evidence="4">ATCC 42132</strain>
    </source>
</reference>
<feature type="transmembrane region" description="Helical" evidence="2">
    <location>
        <begin position="39"/>
        <end position="60"/>
    </location>
</feature>
<keyword evidence="2" id="KW-1133">Transmembrane helix</keyword>
<dbReference type="AlphaFoldDB" id="A0A1M8A291"/>
<dbReference type="EMBL" id="LT671822">
    <property type="protein sequence ID" value="SHO76582.1"/>
    <property type="molecule type" value="Genomic_DNA"/>
</dbReference>
<feature type="transmembrane region" description="Helical" evidence="2">
    <location>
        <begin position="387"/>
        <end position="407"/>
    </location>
</feature>
<feature type="compositionally biased region" description="Low complexity" evidence="1">
    <location>
        <begin position="261"/>
        <end position="272"/>
    </location>
</feature>
<feature type="transmembrane region" description="Helical" evidence="2">
    <location>
        <begin position="81"/>
        <end position="104"/>
    </location>
</feature>
<evidence type="ECO:0000256" key="1">
    <source>
        <dbReference type="SAM" id="MobiDB-lite"/>
    </source>
</evidence>
<dbReference type="VEuPathDB" id="FungiDB:MSYG_0920"/>
<keyword evidence="2" id="KW-0472">Membrane</keyword>
<feature type="transmembrane region" description="Helical" evidence="2">
    <location>
        <begin position="362"/>
        <end position="381"/>
    </location>
</feature>
<gene>
    <name evidence="3" type="ORF">MSYG_0920</name>
</gene>
<dbReference type="Proteomes" id="UP000186303">
    <property type="component" value="Chromosome 2"/>
</dbReference>
<evidence type="ECO:0008006" key="5">
    <source>
        <dbReference type="Google" id="ProtNLM"/>
    </source>
</evidence>
<evidence type="ECO:0000313" key="3">
    <source>
        <dbReference type="EMBL" id="SHO76582.1"/>
    </source>
</evidence>
<dbReference type="OrthoDB" id="3364069at2759"/>
<organism evidence="3 4">
    <name type="scientific">Malassezia sympodialis (strain ATCC 42132)</name>
    <name type="common">Atopic eczema-associated yeast</name>
    <dbReference type="NCBI Taxonomy" id="1230383"/>
    <lineage>
        <taxon>Eukaryota</taxon>
        <taxon>Fungi</taxon>
        <taxon>Dikarya</taxon>
        <taxon>Basidiomycota</taxon>
        <taxon>Ustilaginomycotina</taxon>
        <taxon>Malasseziomycetes</taxon>
        <taxon>Malasseziales</taxon>
        <taxon>Malasseziaceae</taxon>
        <taxon>Malassezia</taxon>
    </lineage>
</organism>
<keyword evidence="2" id="KW-0812">Transmembrane</keyword>
<feature type="region of interest" description="Disordered" evidence="1">
    <location>
        <begin position="253"/>
        <end position="273"/>
    </location>
</feature>
<feature type="transmembrane region" description="Helical" evidence="2">
    <location>
        <begin position="110"/>
        <end position="130"/>
    </location>
</feature>
<feature type="transmembrane region" description="Helical" evidence="2">
    <location>
        <begin position="203"/>
        <end position="224"/>
    </location>
</feature>
<dbReference type="OMA" id="RECWADI"/>
<keyword evidence="4" id="KW-1185">Reference proteome</keyword>
<accession>A0A1M8A291</accession>
<name>A0A1M8A291_MALS4</name>
<evidence type="ECO:0000256" key="2">
    <source>
        <dbReference type="SAM" id="Phobius"/>
    </source>
</evidence>
<proteinExistence type="predicted"/>
<protein>
    <recommendedName>
        <fullName evidence="5">Transmembrane protein</fullName>
    </recommendedName>
</protein>
<sequence length="413" mass="46253">MTGERSPMLARQDERADSATGSSFSLPPTLSPVNKLRLVFYHLLAMVPAIATLGVALYSTHSLMGLCNMRLLYPDSPNESCQGILSLVPAFLFAVLGGLCWYSCYKLRPVFWEIAHIFLYLLFFVPRLYVRSEEQWDEALNVAQTVLSSFIRTSIVEALRILNLEICVLVMIALAWHSDSPMVSALSSTRECWADIDDPRFMLAFWIGSGWAVAELLASTWQLFKFVPLYRTVERPMLRLDEEDILNDFVEESHVTDGQNSSHSDSSLSSGEVSDELEQLSLDELILMREKSELEHQLGDYLENVPPAIITLWRLDTVLWHLGSSLLICASLTESQGCSSLSMAEEDVFRFTPFPSLARVGVTYWVLVLLHGIASTTWMIALPRIGLTTVTYTSMLVGLILLSAGLGRWNALV</sequence>